<gene>
    <name evidence="2" type="ORF">GL298_04840</name>
</gene>
<organism evidence="2 3">
    <name type="scientific">Spiroplasma citri</name>
    <dbReference type="NCBI Taxonomy" id="2133"/>
    <lineage>
        <taxon>Bacteria</taxon>
        <taxon>Bacillati</taxon>
        <taxon>Mycoplasmatota</taxon>
        <taxon>Mollicutes</taxon>
        <taxon>Entomoplasmatales</taxon>
        <taxon>Spiroplasmataceae</taxon>
        <taxon>Spiroplasma</taxon>
    </lineage>
</organism>
<dbReference type="PANTHER" id="PTHR41287:SF1">
    <property type="entry name" value="PROTEIN YMFN"/>
    <property type="match status" value="1"/>
</dbReference>
<feature type="domain" description="Terminase large subunit-like endonuclease" evidence="1">
    <location>
        <begin position="16"/>
        <end position="116"/>
    </location>
</feature>
<dbReference type="Proteomes" id="UP000464735">
    <property type="component" value="Chromosome"/>
</dbReference>
<accession>A0AAJ4EJ82</accession>
<protein>
    <recommendedName>
        <fullName evidence="1">Terminase large subunit-like endonuclease domain-containing protein</fullName>
    </recommendedName>
</protein>
<reference evidence="2 3" key="1">
    <citation type="submission" date="2019-11" db="EMBL/GenBank/DDBJ databases">
        <title>Whole genome sequencing and comparative genomics analyses of five strains of Spiroplasma citri.</title>
        <authorList>
            <person name="Yokomi R."/>
            <person name="Chen J."/>
            <person name="Rattner R."/>
            <person name="Vidalakis G."/>
        </authorList>
    </citation>
    <scope>NUCLEOTIDE SEQUENCE [LARGE SCALE GENOMIC DNA]</scope>
    <source>
        <strain evidence="2 3">BR12</strain>
    </source>
</reference>
<dbReference type="EMBL" id="CP046368">
    <property type="protein sequence ID" value="QIA68887.1"/>
    <property type="molecule type" value="Genomic_DNA"/>
</dbReference>
<evidence type="ECO:0000313" key="3">
    <source>
        <dbReference type="Proteomes" id="UP000464735"/>
    </source>
</evidence>
<dbReference type="GO" id="GO:0004519">
    <property type="term" value="F:endonuclease activity"/>
    <property type="evidence" value="ECO:0007669"/>
    <property type="project" value="InterPro"/>
</dbReference>
<dbReference type="Pfam" id="PF20441">
    <property type="entry name" value="TerL_nuclease"/>
    <property type="match status" value="1"/>
</dbReference>
<evidence type="ECO:0000259" key="1">
    <source>
        <dbReference type="Pfam" id="PF20441"/>
    </source>
</evidence>
<dbReference type="InterPro" id="IPR046462">
    <property type="entry name" value="TerL_nuclease"/>
</dbReference>
<evidence type="ECO:0000313" key="2">
    <source>
        <dbReference type="EMBL" id="QIA68887.1"/>
    </source>
</evidence>
<proteinExistence type="predicted"/>
<dbReference type="PANTHER" id="PTHR41287">
    <property type="match status" value="1"/>
</dbReference>
<sequence>MYYKYNEKYNLICYGIGYDTFNSYLLKQHLDNAGFYLINNLIRFGVRTISPIIKALKLEFDDNKFVFNQNPLLKLHFNNVDVLIDEEKENMMPIKRSKNKRIDGFIALLFAYKIFRDNKDRIYIELYKIYSQK</sequence>
<dbReference type="InterPro" id="IPR005021">
    <property type="entry name" value="Terminase_largesu-like"/>
</dbReference>
<name>A0AAJ4EJ82_SPICI</name>
<dbReference type="AlphaFoldDB" id="A0AAJ4EJ82"/>